<dbReference type="EMBL" id="KN817603">
    <property type="protein sequence ID" value="KJA17449.1"/>
    <property type="molecule type" value="Genomic_DNA"/>
</dbReference>
<name>A0A0D2NEF6_HYPSF</name>
<evidence type="ECO:0000256" key="1">
    <source>
        <dbReference type="SAM" id="Phobius"/>
    </source>
</evidence>
<keyword evidence="1" id="KW-0812">Transmembrane</keyword>
<dbReference type="AlphaFoldDB" id="A0A0D2NEF6"/>
<organism evidence="2 3">
    <name type="scientific">Hypholoma sublateritium (strain FD-334 SS-4)</name>
    <dbReference type="NCBI Taxonomy" id="945553"/>
    <lineage>
        <taxon>Eukaryota</taxon>
        <taxon>Fungi</taxon>
        <taxon>Dikarya</taxon>
        <taxon>Basidiomycota</taxon>
        <taxon>Agaricomycotina</taxon>
        <taxon>Agaricomycetes</taxon>
        <taxon>Agaricomycetidae</taxon>
        <taxon>Agaricales</taxon>
        <taxon>Agaricineae</taxon>
        <taxon>Strophariaceae</taxon>
        <taxon>Hypholoma</taxon>
    </lineage>
</organism>
<accession>A0A0D2NEF6</accession>
<proteinExistence type="predicted"/>
<keyword evidence="1" id="KW-0472">Membrane</keyword>
<sequence>MLKSAEAPSSWWACGWDGSWGCRWSNLCICFHWAWFGPGLLFLLSLPARAPGRLDLVVEHPPRRRFKWRVEKSILFFKMRLSSYHLLVFYLVFRLIFTIYVRARLYHGLTLDMNRISWMSIWCNLRRFGICSQSANRHSVMVGSVHRS</sequence>
<dbReference type="Proteomes" id="UP000054270">
    <property type="component" value="Unassembled WGS sequence"/>
</dbReference>
<evidence type="ECO:0000313" key="3">
    <source>
        <dbReference type="Proteomes" id="UP000054270"/>
    </source>
</evidence>
<evidence type="ECO:0000313" key="2">
    <source>
        <dbReference type="EMBL" id="KJA17449.1"/>
    </source>
</evidence>
<reference evidence="3" key="1">
    <citation type="submission" date="2014-04" db="EMBL/GenBank/DDBJ databases">
        <title>Evolutionary Origins and Diversification of the Mycorrhizal Mutualists.</title>
        <authorList>
            <consortium name="DOE Joint Genome Institute"/>
            <consortium name="Mycorrhizal Genomics Consortium"/>
            <person name="Kohler A."/>
            <person name="Kuo A."/>
            <person name="Nagy L.G."/>
            <person name="Floudas D."/>
            <person name="Copeland A."/>
            <person name="Barry K.W."/>
            <person name="Cichocki N."/>
            <person name="Veneault-Fourrey C."/>
            <person name="LaButti K."/>
            <person name="Lindquist E.A."/>
            <person name="Lipzen A."/>
            <person name="Lundell T."/>
            <person name="Morin E."/>
            <person name="Murat C."/>
            <person name="Riley R."/>
            <person name="Ohm R."/>
            <person name="Sun H."/>
            <person name="Tunlid A."/>
            <person name="Henrissat B."/>
            <person name="Grigoriev I.V."/>
            <person name="Hibbett D.S."/>
            <person name="Martin F."/>
        </authorList>
    </citation>
    <scope>NUCLEOTIDE SEQUENCE [LARGE SCALE GENOMIC DNA]</scope>
    <source>
        <strain evidence="3">FD-334 SS-4</strain>
    </source>
</reference>
<gene>
    <name evidence="2" type="ORF">HYPSUDRAFT_1017407</name>
</gene>
<protein>
    <submittedName>
        <fullName evidence="2">Uncharacterized protein</fullName>
    </submittedName>
</protein>
<feature type="transmembrane region" description="Helical" evidence="1">
    <location>
        <begin position="84"/>
        <end position="103"/>
    </location>
</feature>
<keyword evidence="3" id="KW-1185">Reference proteome</keyword>
<keyword evidence="1" id="KW-1133">Transmembrane helix</keyword>